<dbReference type="AlphaFoldDB" id="A0A8S9V217"/>
<evidence type="ECO:0008006" key="3">
    <source>
        <dbReference type="Google" id="ProtNLM"/>
    </source>
</evidence>
<proteinExistence type="predicted"/>
<name>A0A8S9V217_PHYIN</name>
<accession>A0A8S9V217</accession>
<evidence type="ECO:0000313" key="2">
    <source>
        <dbReference type="Proteomes" id="UP000704712"/>
    </source>
</evidence>
<protein>
    <recommendedName>
        <fullName evidence="3">DDE Tnp4 domain-containing protein</fullName>
    </recommendedName>
</protein>
<dbReference type="Proteomes" id="UP000704712">
    <property type="component" value="Unassembled WGS sequence"/>
</dbReference>
<gene>
    <name evidence="1" type="ORF">GN958_ATG05327</name>
</gene>
<organism evidence="1 2">
    <name type="scientific">Phytophthora infestans</name>
    <name type="common">Potato late blight agent</name>
    <name type="synonym">Botrytis infestans</name>
    <dbReference type="NCBI Taxonomy" id="4787"/>
    <lineage>
        <taxon>Eukaryota</taxon>
        <taxon>Sar</taxon>
        <taxon>Stramenopiles</taxon>
        <taxon>Oomycota</taxon>
        <taxon>Peronosporomycetes</taxon>
        <taxon>Peronosporales</taxon>
        <taxon>Peronosporaceae</taxon>
        <taxon>Phytophthora</taxon>
    </lineage>
</organism>
<comment type="caution">
    <text evidence="1">The sequence shown here is derived from an EMBL/GenBank/DDBJ whole genome shotgun (WGS) entry which is preliminary data.</text>
</comment>
<reference evidence="1" key="1">
    <citation type="submission" date="2020-03" db="EMBL/GenBank/DDBJ databases">
        <title>Hybrid Assembly of Korean Phytophthora infestans isolates.</title>
        <authorList>
            <person name="Prokchorchik M."/>
            <person name="Lee Y."/>
            <person name="Seo J."/>
            <person name="Cho J.-H."/>
            <person name="Park Y.-E."/>
            <person name="Jang D.-C."/>
            <person name="Im J.-S."/>
            <person name="Choi J.-G."/>
            <person name="Park H.-J."/>
            <person name="Lee G.-B."/>
            <person name="Lee Y.-G."/>
            <person name="Hong S.-Y."/>
            <person name="Cho K."/>
            <person name="Sohn K.H."/>
        </authorList>
    </citation>
    <scope>NUCLEOTIDE SEQUENCE</scope>
    <source>
        <strain evidence="1">KR_2_A2</strain>
    </source>
</reference>
<dbReference type="EMBL" id="JAACNO010000726">
    <property type="protein sequence ID" value="KAF4145524.1"/>
    <property type="molecule type" value="Genomic_DNA"/>
</dbReference>
<evidence type="ECO:0000313" key="1">
    <source>
        <dbReference type="EMBL" id="KAF4145524.1"/>
    </source>
</evidence>
<sequence>MITAAAVLHNLLIDIGDKQFKVKRNAAQKAKDRQNSRRVVHAFNEGWDRTQAEINLALAKRNAYADRFYENDHE</sequence>